<comment type="caution">
    <text evidence="2">The sequence shown here is derived from an EMBL/GenBank/DDBJ whole genome shotgun (WGS) entry which is preliminary data.</text>
</comment>
<feature type="compositionally biased region" description="Basic and acidic residues" evidence="1">
    <location>
        <begin position="28"/>
        <end position="54"/>
    </location>
</feature>
<feature type="compositionally biased region" description="Low complexity" evidence="1">
    <location>
        <begin position="147"/>
        <end position="173"/>
    </location>
</feature>
<evidence type="ECO:0000256" key="1">
    <source>
        <dbReference type="SAM" id="MobiDB-lite"/>
    </source>
</evidence>
<reference evidence="2" key="1">
    <citation type="submission" date="2023-10" db="EMBL/GenBank/DDBJ databases">
        <authorList>
            <person name="Chen Y."/>
            <person name="Shah S."/>
            <person name="Dougan E. K."/>
            <person name="Thang M."/>
            <person name="Chan C."/>
        </authorList>
    </citation>
    <scope>NUCLEOTIDE SEQUENCE [LARGE SCALE GENOMIC DNA]</scope>
</reference>
<dbReference type="EMBL" id="CAUYUJ010012259">
    <property type="protein sequence ID" value="CAK0833645.1"/>
    <property type="molecule type" value="Genomic_DNA"/>
</dbReference>
<keyword evidence="3" id="KW-1185">Reference proteome</keyword>
<organism evidence="2 3">
    <name type="scientific">Prorocentrum cordatum</name>
    <dbReference type="NCBI Taxonomy" id="2364126"/>
    <lineage>
        <taxon>Eukaryota</taxon>
        <taxon>Sar</taxon>
        <taxon>Alveolata</taxon>
        <taxon>Dinophyceae</taxon>
        <taxon>Prorocentrales</taxon>
        <taxon>Prorocentraceae</taxon>
        <taxon>Prorocentrum</taxon>
    </lineage>
</organism>
<evidence type="ECO:0000313" key="3">
    <source>
        <dbReference type="Proteomes" id="UP001189429"/>
    </source>
</evidence>
<name>A0ABN9SP51_9DINO</name>
<proteinExistence type="predicted"/>
<feature type="region of interest" description="Disordered" evidence="1">
    <location>
        <begin position="1"/>
        <end position="177"/>
    </location>
</feature>
<feature type="region of interest" description="Disordered" evidence="1">
    <location>
        <begin position="199"/>
        <end position="226"/>
    </location>
</feature>
<feature type="compositionally biased region" description="Basic and acidic residues" evidence="1">
    <location>
        <begin position="117"/>
        <end position="135"/>
    </location>
</feature>
<sequence length="226" mass="23793">TFSPLVDHPPALGPALARPGPAQVDSWHPLREEALHCDEPLRRREGGGEEHREGEEEEEEEEEEETSACEALPLPGHHIYEQGVPTLSPASSARAGARAGAPLLDGAGPKKSHDRARRNDGGGRASSEEARRRDAGGGPRSPPGPPGARESAAPGRPGVQRRAPPRACRPPALRQRRRHAWELRGAWACAPGLGRAGSAIGPGLPPKGAAAAPWRFEEVPAPGGEV</sequence>
<accession>A0ABN9SP51</accession>
<protein>
    <submittedName>
        <fullName evidence="2">Uncharacterized protein</fullName>
    </submittedName>
</protein>
<dbReference type="Proteomes" id="UP001189429">
    <property type="component" value="Unassembled WGS sequence"/>
</dbReference>
<gene>
    <name evidence="2" type="ORF">PCOR1329_LOCUS31275</name>
</gene>
<feature type="compositionally biased region" description="Acidic residues" evidence="1">
    <location>
        <begin position="55"/>
        <end position="67"/>
    </location>
</feature>
<evidence type="ECO:0000313" key="2">
    <source>
        <dbReference type="EMBL" id="CAK0833645.1"/>
    </source>
</evidence>
<feature type="non-terminal residue" evidence="2">
    <location>
        <position position="1"/>
    </location>
</feature>
<feature type="compositionally biased region" description="Low complexity" evidence="1">
    <location>
        <begin position="9"/>
        <end position="22"/>
    </location>
</feature>
<feature type="compositionally biased region" description="Low complexity" evidence="1">
    <location>
        <begin position="87"/>
        <end position="109"/>
    </location>
</feature>